<proteinExistence type="predicted"/>
<evidence type="ECO:0000313" key="1">
    <source>
        <dbReference type="EMBL" id="CAB4800485.1"/>
    </source>
</evidence>
<sequence>MIAMPPTIKDRVITTDLSCLTMPLSTIRPHSRGDTTARTEEIETRIKKPMIKVRKGCAYRRTLCVVPGGNLLGFALGLLDIV</sequence>
<dbReference type="EMBL" id="CAFAAK010000103">
    <property type="protein sequence ID" value="CAB4800485.1"/>
    <property type="molecule type" value="Genomic_DNA"/>
</dbReference>
<protein>
    <submittedName>
        <fullName evidence="1">Unannotated protein</fullName>
    </submittedName>
</protein>
<accession>A0A6J6XWA4</accession>
<gene>
    <name evidence="1" type="ORF">UFOPK3024_00574</name>
</gene>
<dbReference type="AlphaFoldDB" id="A0A6J6XWA4"/>
<name>A0A6J6XWA4_9ZZZZ</name>
<organism evidence="1">
    <name type="scientific">freshwater metagenome</name>
    <dbReference type="NCBI Taxonomy" id="449393"/>
    <lineage>
        <taxon>unclassified sequences</taxon>
        <taxon>metagenomes</taxon>
        <taxon>ecological metagenomes</taxon>
    </lineage>
</organism>
<reference evidence="1" key="1">
    <citation type="submission" date="2020-05" db="EMBL/GenBank/DDBJ databases">
        <authorList>
            <person name="Chiriac C."/>
            <person name="Salcher M."/>
            <person name="Ghai R."/>
            <person name="Kavagutti S V."/>
        </authorList>
    </citation>
    <scope>NUCLEOTIDE SEQUENCE</scope>
</reference>